<dbReference type="RefSeq" id="WP_382387200.1">
    <property type="nucleotide sequence ID" value="NZ_JBHLWI010000024.1"/>
</dbReference>
<proteinExistence type="predicted"/>
<accession>A0ABV6FT10</accession>
<keyword evidence="1" id="KW-0456">Lyase</keyword>
<dbReference type="Pfam" id="PF00221">
    <property type="entry name" value="Lyase_aromatic"/>
    <property type="match status" value="1"/>
</dbReference>
<dbReference type="SUPFAM" id="SSF48557">
    <property type="entry name" value="L-aspartase-like"/>
    <property type="match status" value="1"/>
</dbReference>
<dbReference type="EMBL" id="JBHLWI010000024">
    <property type="protein sequence ID" value="MFC0262749.1"/>
    <property type="molecule type" value="Genomic_DNA"/>
</dbReference>
<sequence>MKNKFIQSRLYLKQMLEPEINSVTDNPVVFDETHTINGGNFHGQPIAMPLDYACLAASEIGNISDRRIYLSLEGDTPGDPQIASQRNRPEFRLYDSPIHYGSFGK</sequence>
<protein>
    <submittedName>
        <fullName evidence="1">Aromatic amino acid lyase</fullName>
    </submittedName>
</protein>
<dbReference type="Gene3D" id="1.20.200.10">
    <property type="entry name" value="Fumarase/aspartase (Central domain)"/>
    <property type="match status" value="1"/>
</dbReference>
<organism evidence="1 2">
    <name type="scientific">Fontibacter flavus</name>
    <dbReference type="NCBI Taxonomy" id="654838"/>
    <lineage>
        <taxon>Bacteria</taxon>
        <taxon>Pseudomonadati</taxon>
        <taxon>Bacteroidota</taxon>
        <taxon>Cytophagia</taxon>
        <taxon>Cytophagales</taxon>
        <taxon>Cyclobacteriaceae</taxon>
        <taxon>Fontibacter</taxon>
    </lineage>
</organism>
<dbReference type="InterPro" id="IPR008948">
    <property type="entry name" value="L-Aspartase-like"/>
</dbReference>
<dbReference type="PANTHER" id="PTHR10362">
    <property type="entry name" value="HISTIDINE AMMONIA-LYASE"/>
    <property type="match status" value="1"/>
</dbReference>
<evidence type="ECO:0000313" key="1">
    <source>
        <dbReference type="EMBL" id="MFC0262749.1"/>
    </source>
</evidence>
<dbReference type="GO" id="GO:0016829">
    <property type="term" value="F:lyase activity"/>
    <property type="evidence" value="ECO:0007669"/>
    <property type="project" value="UniProtKB-KW"/>
</dbReference>
<reference evidence="1 2" key="1">
    <citation type="submission" date="2024-09" db="EMBL/GenBank/DDBJ databases">
        <authorList>
            <person name="Sun Q."/>
            <person name="Mori K."/>
        </authorList>
    </citation>
    <scope>NUCLEOTIDE SEQUENCE [LARGE SCALE GENOMIC DNA]</scope>
    <source>
        <strain evidence="1 2">CCM 7650</strain>
    </source>
</reference>
<keyword evidence="2" id="KW-1185">Reference proteome</keyword>
<evidence type="ECO:0000313" key="2">
    <source>
        <dbReference type="Proteomes" id="UP001589797"/>
    </source>
</evidence>
<gene>
    <name evidence="1" type="ORF">ACFFIP_08655</name>
</gene>
<dbReference type="InterPro" id="IPR001106">
    <property type="entry name" value="Aromatic_Lyase"/>
</dbReference>
<comment type="caution">
    <text evidence="1">The sequence shown here is derived from an EMBL/GenBank/DDBJ whole genome shotgun (WGS) entry which is preliminary data.</text>
</comment>
<name>A0ABV6FT10_9BACT</name>
<dbReference type="Proteomes" id="UP001589797">
    <property type="component" value="Unassembled WGS sequence"/>
</dbReference>